<keyword evidence="2" id="KW-0812">Transmembrane</keyword>
<comment type="caution">
    <text evidence="3">The sequence shown here is derived from an EMBL/GenBank/DDBJ whole genome shotgun (WGS) entry which is preliminary data.</text>
</comment>
<dbReference type="AlphaFoldDB" id="A0A1F6FJ23"/>
<gene>
    <name evidence="3" type="ORF">A2392_00250</name>
</gene>
<keyword evidence="2" id="KW-1133">Transmembrane helix</keyword>
<evidence type="ECO:0000256" key="2">
    <source>
        <dbReference type="SAM" id="Phobius"/>
    </source>
</evidence>
<name>A0A1F6FJ23_9BACT</name>
<dbReference type="EMBL" id="MFMS01000004">
    <property type="protein sequence ID" value="OGG85840.1"/>
    <property type="molecule type" value="Genomic_DNA"/>
</dbReference>
<protein>
    <submittedName>
        <fullName evidence="3">Uncharacterized protein</fullName>
    </submittedName>
</protein>
<sequence>MARTKKQPVSRNEQEDLPNESLVDDPESLLLEHPRWGGLNKRPIFVLPILFISLLVIIGGIFFVHRSYFNPEAVTKREAEHQRAENKDLLAELGKLIILPQEEPLIYQIDDPELLVSEQPFFVGAEAGDKLIIYPNSAKAIIYSRTRKMIVNVGPVTFDEGQGSGAGMEPLSPPPSTTPSSETTEIEDR</sequence>
<feature type="region of interest" description="Disordered" evidence="1">
    <location>
        <begin position="161"/>
        <end position="189"/>
    </location>
</feature>
<organism evidence="3 4">
    <name type="scientific">Candidatus Kaiserbacteria bacterium RIFOXYB1_FULL_46_14</name>
    <dbReference type="NCBI Taxonomy" id="1798531"/>
    <lineage>
        <taxon>Bacteria</taxon>
        <taxon>Candidatus Kaiseribacteriota</taxon>
    </lineage>
</organism>
<reference evidence="3 4" key="1">
    <citation type="journal article" date="2016" name="Nat. Commun.">
        <title>Thousands of microbial genomes shed light on interconnected biogeochemical processes in an aquifer system.</title>
        <authorList>
            <person name="Anantharaman K."/>
            <person name="Brown C.T."/>
            <person name="Hug L.A."/>
            <person name="Sharon I."/>
            <person name="Castelle C.J."/>
            <person name="Probst A.J."/>
            <person name="Thomas B.C."/>
            <person name="Singh A."/>
            <person name="Wilkins M.J."/>
            <person name="Karaoz U."/>
            <person name="Brodie E.L."/>
            <person name="Williams K.H."/>
            <person name="Hubbard S.S."/>
            <person name="Banfield J.F."/>
        </authorList>
    </citation>
    <scope>NUCLEOTIDE SEQUENCE [LARGE SCALE GENOMIC DNA]</scope>
</reference>
<evidence type="ECO:0000313" key="3">
    <source>
        <dbReference type="EMBL" id="OGG85840.1"/>
    </source>
</evidence>
<evidence type="ECO:0000313" key="4">
    <source>
        <dbReference type="Proteomes" id="UP000177395"/>
    </source>
</evidence>
<dbReference type="STRING" id="1798531.A2392_00250"/>
<proteinExistence type="predicted"/>
<feature type="region of interest" description="Disordered" evidence="1">
    <location>
        <begin position="1"/>
        <end position="21"/>
    </location>
</feature>
<accession>A0A1F6FJ23</accession>
<feature type="transmembrane region" description="Helical" evidence="2">
    <location>
        <begin position="44"/>
        <end position="64"/>
    </location>
</feature>
<dbReference type="Proteomes" id="UP000177395">
    <property type="component" value="Unassembled WGS sequence"/>
</dbReference>
<evidence type="ECO:0000256" key="1">
    <source>
        <dbReference type="SAM" id="MobiDB-lite"/>
    </source>
</evidence>
<keyword evidence="2" id="KW-0472">Membrane</keyword>